<organism evidence="3 4">
    <name type="scientific">Oscillibacter valericigenes</name>
    <dbReference type="NCBI Taxonomy" id="351091"/>
    <lineage>
        <taxon>Bacteria</taxon>
        <taxon>Bacillati</taxon>
        <taxon>Bacillota</taxon>
        <taxon>Clostridia</taxon>
        <taxon>Eubacteriales</taxon>
        <taxon>Oscillospiraceae</taxon>
        <taxon>Oscillibacter</taxon>
    </lineage>
</organism>
<dbReference type="RefSeq" id="WP_195607987.1">
    <property type="nucleotide sequence ID" value="NZ_JACSNX010000001.1"/>
</dbReference>
<accession>A0ABS2FRG7</accession>
<keyword evidence="2" id="KW-1133">Transmembrane helix</keyword>
<dbReference type="EMBL" id="JACSNX010000001">
    <property type="protein sequence ID" value="MBM6850187.1"/>
    <property type="molecule type" value="Genomic_DNA"/>
</dbReference>
<protein>
    <recommendedName>
        <fullName evidence="5">Bypass of forespore C C-terminal domain-containing protein</fullName>
    </recommendedName>
</protein>
<reference evidence="3 4" key="1">
    <citation type="journal article" date="2021" name="Sci. Rep.">
        <title>The distribution of antibiotic resistance genes in chicken gut microbiota commensals.</title>
        <authorList>
            <person name="Juricova H."/>
            <person name="Matiasovicova J."/>
            <person name="Kubasova T."/>
            <person name="Cejkova D."/>
            <person name="Rychlik I."/>
        </authorList>
    </citation>
    <scope>NUCLEOTIDE SEQUENCE [LARGE SCALE GENOMIC DNA]</scope>
    <source>
        <strain evidence="3 4">An411</strain>
    </source>
</reference>
<name>A0ABS2FRG7_9FIRM</name>
<evidence type="ECO:0008006" key="5">
    <source>
        <dbReference type="Google" id="ProtNLM"/>
    </source>
</evidence>
<feature type="transmembrane region" description="Helical" evidence="2">
    <location>
        <begin position="34"/>
        <end position="55"/>
    </location>
</feature>
<evidence type="ECO:0000256" key="2">
    <source>
        <dbReference type="SAM" id="Phobius"/>
    </source>
</evidence>
<feature type="region of interest" description="Disordered" evidence="1">
    <location>
        <begin position="70"/>
        <end position="92"/>
    </location>
</feature>
<evidence type="ECO:0000313" key="4">
    <source>
        <dbReference type="Proteomes" id="UP000719500"/>
    </source>
</evidence>
<proteinExistence type="predicted"/>
<feature type="transmembrane region" description="Helical" evidence="2">
    <location>
        <begin position="12"/>
        <end position="28"/>
    </location>
</feature>
<keyword evidence="4" id="KW-1185">Reference proteome</keyword>
<gene>
    <name evidence="3" type="ORF">H9X91_01885</name>
</gene>
<evidence type="ECO:0000256" key="1">
    <source>
        <dbReference type="SAM" id="MobiDB-lite"/>
    </source>
</evidence>
<dbReference type="Proteomes" id="UP000719500">
    <property type="component" value="Unassembled WGS sequence"/>
</dbReference>
<evidence type="ECO:0000313" key="3">
    <source>
        <dbReference type="EMBL" id="MBM6850187.1"/>
    </source>
</evidence>
<keyword evidence="2" id="KW-0812">Transmembrane</keyword>
<comment type="caution">
    <text evidence="3">The sequence shown here is derived from an EMBL/GenBank/DDBJ whole genome shotgun (WGS) entry which is preliminary data.</text>
</comment>
<sequence>MAKVRRMKTSTLFRFLVAPALLLCAILRKPIFQWIAVAAVGIWLAVMIVQAVGTLPKRVKRNRKPVQTICQELGPSQEHKEDAKPETAPGDDGSRLFVLRQVNYRITEQLKSAYPMVAWLWVKRPEAEQLCKGGLFRIRTSNTDPFNFAEVELSADGRLRITMLQAVSLKDAATLAAEEQDDLAQEELLERVDVRTWYNSKGEQVLCQMIDDLNTQGHKKLLIKENGQVVIEVSGKEQPVETIQDFPPRMVWDEFCQLLRDDEIKATIEKEGLLLAW</sequence>
<keyword evidence="2" id="KW-0472">Membrane</keyword>